<dbReference type="HAMAP" id="MF_04110">
    <property type="entry name" value="ENDOLYSIN_T4"/>
    <property type="match status" value="1"/>
</dbReference>
<dbReference type="InterPro" id="IPR023346">
    <property type="entry name" value="Lysozyme-like_dom_sf"/>
</dbReference>
<organism evidence="9 10">
    <name type="scientific">Zhenhengia yiwuensis</name>
    <dbReference type="NCBI Taxonomy" id="2763666"/>
    <lineage>
        <taxon>Bacteria</taxon>
        <taxon>Bacillati</taxon>
        <taxon>Bacillota</taxon>
        <taxon>Clostridia</taxon>
        <taxon>Lachnospirales</taxon>
        <taxon>Lachnospiraceae</taxon>
        <taxon>Zhenhengia</taxon>
    </lineage>
</organism>
<keyword evidence="8" id="KW-0175">Coiled coil</keyword>
<dbReference type="InterPro" id="IPR002196">
    <property type="entry name" value="Glyco_hydro_24"/>
</dbReference>
<evidence type="ECO:0000256" key="6">
    <source>
        <dbReference type="ARBA" id="ARBA00023295"/>
    </source>
</evidence>
<keyword evidence="2 7" id="KW-0929">Antimicrobial</keyword>
<dbReference type="InterPro" id="IPR034690">
    <property type="entry name" value="Endolysin_T4_type"/>
</dbReference>
<dbReference type="PANTHER" id="PTHR38107:SF3">
    <property type="entry name" value="LYSOZYME RRRD-RELATED"/>
    <property type="match status" value="1"/>
</dbReference>
<keyword evidence="6 7" id="KW-0326">Glycosidase</keyword>
<keyword evidence="4 7" id="KW-0378">Hydrolase</keyword>
<protein>
    <recommendedName>
        <fullName evidence="7">Lysozyme</fullName>
        <ecNumber evidence="7">3.2.1.17</ecNumber>
    </recommendedName>
</protein>
<sequence>MKISEVGVNLIKSFEGCSLKAYKCPAGVWTIGWGTTEPINGVKPHEGMIITQQQADELLIKNLKDYENAVNKYVTYSINQNQFDALVSFAYNCGNGALKTSTLLKKLNAGDVHGAANEFLRWNKANGKVLNGLTRRREAERKLFLKEEEEVVKNIKINLNGVEKNVNAIEKDGHNYVKLQDLRDGKIDISYDGVPIVHVKA</sequence>
<dbReference type="PANTHER" id="PTHR38107">
    <property type="match status" value="1"/>
</dbReference>
<dbReference type="EMBL" id="JACRSY010000037">
    <property type="protein sequence ID" value="MBC8581103.1"/>
    <property type="molecule type" value="Genomic_DNA"/>
</dbReference>
<feature type="coiled-coil region" evidence="8">
    <location>
        <begin position="145"/>
        <end position="172"/>
    </location>
</feature>
<evidence type="ECO:0000256" key="4">
    <source>
        <dbReference type="ARBA" id="ARBA00022801"/>
    </source>
</evidence>
<dbReference type="EC" id="3.2.1.17" evidence="7"/>
<dbReference type="GO" id="GO:0009253">
    <property type="term" value="P:peptidoglycan catabolic process"/>
    <property type="evidence" value="ECO:0007669"/>
    <property type="project" value="InterPro"/>
</dbReference>
<dbReference type="InterPro" id="IPR023347">
    <property type="entry name" value="Lysozyme_dom_sf"/>
</dbReference>
<keyword evidence="10" id="KW-1185">Reference proteome</keyword>
<keyword evidence="5" id="KW-1035">Host cytoplasm</keyword>
<reference evidence="9" key="1">
    <citation type="submission" date="2020-08" db="EMBL/GenBank/DDBJ databases">
        <title>Genome public.</title>
        <authorList>
            <person name="Liu C."/>
            <person name="Sun Q."/>
        </authorList>
    </citation>
    <scope>NUCLEOTIDE SEQUENCE</scope>
    <source>
        <strain evidence="9">NSJ-12</strain>
    </source>
</reference>
<accession>A0A926EN53</accession>
<evidence type="ECO:0000256" key="8">
    <source>
        <dbReference type="SAM" id="Coils"/>
    </source>
</evidence>
<dbReference type="GO" id="GO:0042742">
    <property type="term" value="P:defense response to bacterium"/>
    <property type="evidence" value="ECO:0007669"/>
    <property type="project" value="UniProtKB-KW"/>
</dbReference>
<dbReference type="GO" id="GO:0016998">
    <property type="term" value="P:cell wall macromolecule catabolic process"/>
    <property type="evidence" value="ECO:0007669"/>
    <property type="project" value="InterPro"/>
</dbReference>
<proteinExistence type="inferred from homology"/>
<evidence type="ECO:0000256" key="3">
    <source>
        <dbReference type="ARBA" id="ARBA00022638"/>
    </source>
</evidence>
<evidence type="ECO:0000313" key="9">
    <source>
        <dbReference type="EMBL" id="MBC8581103.1"/>
    </source>
</evidence>
<dbReference type="Proteomes" id="UP000655830">
    <property type="component" value="Unassembled WGS sequence"/>
</dbReference>
<evidence type="ECO:0000256" key="5">
    <source>
        <dbReference type="ARBA" id="ARBA00023200"/>
    </source>
</evidence>
<dbReference type="RefSeq" id="WP_249333859.1">
    <property type="nucleotide sequence ID" value="NZ_JACRSY010000037.1"/>
</dbReference>
<dbReference type="GO" id="GO:0031640">
    <property type="term" value="P:killing of cells of another organism"/>
    <property type="evidence" value="ECO:0007669"/>
    <property type="project" value="UniProtKB-KW"/>
</dbReference>
<dbReference type="InterPro" id="IPR033907">
    <property type="entry name" value="Endolysin_autolysin"/>
</dbReference>
<evidence type="ECO:0000313" key="10">
    <source>
        <dbReference type="Proteomes" id="UP000655830"/>
    </source>
</evidence>
<evidence type="ECO:0000256" key="2">
    <source>
        <dbReference type="ARBA" id="ARBA00022529"/>
    </source>
</evidence>
<comment type="caution">
    <text evidence="9">The sequence shown here is derived from an EMBL/GenBank/DDBJ whole genome shotgun (WGS) entry which is preliminary data.</text>
</comment>
<comment type="similarity">
    <text evidence="7">Belongs to the glycosyl hydrolase 24 family.</text>
</comment>
<name>A0A926EN53_9FIRM</name>
<dbReference type="InterPro" id="IPR051018">
    <property type="entry name" value="Bacteriophage_GH24"/>
</dbReference>
<dbReference type="Gene3D" id="1.10.530.40">
    <property type="match status" value="1"/>
</dbReference>
<comment type="catalytic activity">
    <reaction evidence="1 7">
        <text>Hydrolysis of (1-&gt;4)-beta-linkages between N-acetylmuramic acid and N-acetyl-D-glucosamine residues in a peptidoglycan and between N-acetyl-D-glucosamine residues in chitodextrins.</text>
        <dbReference type="EC" id="3.2.1.17"/>
    </reaction>
</comment>
<dbReference type="SUPFAM" id="SSF53955">
    <property type="entry name" value="Lysozyme-like"/>
    <property type="match status" value="1"/>
</dbReference>
<keyword evidence="3 7" id="KW-0081">Bacteriolytic enzyme</keyword>
<dbReference type="GO" id="GO:0003796">
    <property type="term" value="F:lysozyme activity"/>
    <property type="evidence" value="ECO:0007669"/>
    <property type="project" value="UniProtKB-EC"/>
</dbReference>
<dbReference type="Pfam" id="PF00959">
    <property type="entry name" value="Phage_lysozyme"/>
    <property type="match status" value="1"/>
</dbReference>
<dbReference type="AlphaFoldDB" id="A0A926EN53"/>
<evidence type="ECO:0000256" key="1">
    <source>
        <dbReference type="ARBA" id="ARBA00000632"/>
    </source>
</evidence>
<evidence type="ECO:0000256" key="7">
    <source>
        <dbReference type="RuleBase" id="RU003788"/>
    </source>
</evidence>
<dbReference type="CDD" id="cd00737">
    <property type="entry name" value="lyz_endolysin_autolysin"/>
    <property type="match status" value="1"/>
</dbReference>
<gene>
    <name evidence="9" type="ORF">H8718_16420</name>
</gene>